<sequence length="288" mass="33631">MFLSRKFEAFMTVVENGSLSKAAKVMNRTTPPIAKSIKDFECTIGKKLFKREKFGMRLTNEGTALYHDLKNLYQQEKEITKKYLTSHITNTINIYYDWGKEKILSEIFKVAETNNIHTNIFRLNSESINHIPDYYGNILILTSEKIICERFSLLKEVQDFDFGIYARKDIINKSEDVMSLLHENIWLCNPALFKSQFIRSLEERVTNNVSKVNIRQIDNTTCCLKSIHTGRYICITNSMMDDFDGDSKLAFVHFTKEIFGKNNLYFYKSKSHSSVLNKIINYIENLNQ</sequence>
<dbReference type="InterPro" id="IPR036390">
    <property type="entry name" value="WH_DNA-bd_sf"/>
</dbReference>
<evidence type="ECO:0000313" key="7">
    <source>
        <dbReference type="Proteomes" id="UP000504714"/>
    </source>
</evidence>
<dbReference type="Gene3D" id="1.10.10.10">
    <property type="entry name" value="Winged helix-like DNA-binding domain superfamily/Winged helix DNA-binding domain"/>
    <property type="match status" value="1"/>
</dbReference>
<dbReference type="SUPFAM" id="SSF46785">
    <property type="entry name" value="Winged helix' DNA-binding domain"/>
    <property type="match status" value="1"/>
</dbReference>
<reference evidence="6 7" key="1">
    <citation type="submission" date="2020-06" db="EMBL/GenBank/DDBJ databases">
        <title>The genome sequence of Candidatus Regiella insecticola strain Tut.</title>
        <authorList>
            <person name="Nikoh N."/>
            <person name="Tsuchida T."/>
            <person name="Koga R."/>
            <person name="Oshima K."/>
            <person name="Hattori M."/>
            <person name="Fukatsu T."/>
        </authorList>
    </citation>
    <scope>NUCLEOTIDE SEQUENCE [LARGE SCALE GENOMIC DNA]</scope>
    <source>
        <strain evidence="6 7">Tut</strain>
    </source>
</reference>
<keyword evidence="4" id="KW-0804">Transcription</keyword>
<keyword evidence="3" id="KW-0238">DNA-binding</keyword>
<feature type="domain" description="HTH lysR-type" evidence="5">
    <location>
        <begin position="2"/>
        <end position="59"/>
    </location>
</feature>
<comment type="similarity">
    <text evidence="1">Belongs to the LysR transcriptional regulatory family.</text>
</comment>
<name>A0A6L2ZR69_9ENTR</name>
<accession>A0A6L2ZR69</accession>
<evidence type="ECO:0000256" key="2">
    <source>
        <dbReference type="ARBA" id="ARBA00023015"/>
    </source>
</evidence>
<organism evidence="6 7">
    <name type="scientific">Candidatus Regiella insecticola</name>
    <dbReference type="NCBI Taxonomy" id="138073"/>
    <lineage>
        <taxon>Bacteria</taxon>
        <taxon>Pseudomonadati</taxon>
        <taxon>Pseudomonadota</taxon>
        <taxon>Gammaproteobacteria</taxon>
        <taxon>Enterobacterales</taxon>
        <taxon>Enterobacteriaceae</taxon>
        <taxon>aphid secondary symbionts</taxon>
        <taxon>Candidatus Regiella</taxon>
    </lineage>
</organism>
<dbReference type="PROSITE" id="PS50931">
    <property type="entry name" value="HTH_LYSR"/>
    <property type="match status" value="1"/>
</dbReference>
<dbReference type="PANTHER" id="PTHR30346">
    <property type="entry name" value="TRANSCRIPTIONAL DUAL REGULATOR HCAR-RELATED"/>
    <property type="match status" value="1"/>
</dbReference>
<evidence type="ECO:0000313" key="6">
    <source>
        <dbReference type="EMBL" id="GFN46731.1"/>
    </source>
</evidence>
<evidence type="ECO:0000256" key="1">
    <source>
        <dbReference type="ARBA" id="ARBA00009437"/>
    </source>
</evidence>
<keyword evidence="2" id="KW-0805">Transcription regulation</keyword>
<dbReference type="RefSeq" id="WP_176488332.1">
    <property type="nucleotide sequence ID" value="NZ_BLXO01000005.1"/>
</dbReference>
<proteinExistence type="inferred from homology"/>
<dbReference type="PANTHER" id="PTHR30346:SF0">
    <property type="entry name" value="HCA OPERON TRANSCRIPTIONAL ACTIVATOR HCAR"/>
    <property type="match status" value="1"/>
</dbReference>
<dbReference type="AlphaFoldDB" id="A0A6L2ZR69"/>
<evidence type="ECO:0000256" key="4">
    <source>
        <dbReference type="ARBA" id="ARBA00023163"/>
    </source>
</evidence>
<dbReference type="Proteomes" id="UP000504714">
    <property type="component" value="Unassembled WGS sequence"/>
</dbReference>
<protein>
    <submittedName>
        <fullName evidence="6">LysR family transcriptional regulator</fullName>
    </submittedName>
</protein>
<dbReference type="GO" id="GO:0032993">
    <property type="term" value="C:protein-DNA complex"/>
    <property type="evidence" value="ECO:0007669"/>
    <property type="project" value="TreeGrafter"/>
</dbReference>
<dbReference type="GO" id="GO:0003700">
    <property type="term" value="F:DNA-binding transcription factor activity"/>
    <property type="evidence" value="ECO:0007669"/>
    <property type="project" value="InterPro"/>
</dbReference>
<gene>
    <name evidence="6" type="ORF">RINTU1_24610</name>
</gene>
<dbReference type="EMBL" id="BLXO01000005">
    <property type="protein sequence ID" value="GFN46731.1"/>
    <property type="molecule type" value="Genomic_DNA"/>
</dbReference>
<evidence type="ECO:0000259" key="5">
    <source>
        <dbReference type="PROSITE" id="PS50931"/>
    </source>
</evidence>
<evidence type="ECO:0000256" key="3">
    <source>
        <dbReference type="ARBA" id="ARBA00023125"/>
    </source>
</evidence>
<dbReference type="InterPro" id="IPR036388">
    <property type="entry name" value="WH-like_DNA-bd_sf"/>
</dbReference>
<comment type="caution">
    <text evidence="6">The sequence shown here is derived from an EMBL/GenBank/DDBJ whole genome shotgun (WGS) entry which is preliminary data.</text>
</comment>
<dbReference type="GO" id="GO:0003677">
    <property type="term" value="F:DNA binding"/>
    <property type="evidence" value="ECO:0007669"/>
    <property type="project" value="UniProtKB-KW"/>
</dbReference>
<dbReference type="InterPro" id="IPR000847">
    <property type="entry name" value="LysR_HTH_N"/>
</dbReference>
<dbReference type="Pfam" id="PF00126">
    <property type="entry name" value="HTH_1"/>
    <property type="match status" value="1"/>
</dbReference>